<organism evidence="2 3">
    <name type="scientific">Endosaccharibacter trunci</name>
    <dbReference type="NCBI Taxonomy" id="2812733"/>
    <lineage>
        <taxon>Bacteria</taxon>
        <taxon>Pseudomonadati</taxon>
        <taxon>Pseudomonadota</taxon>
        <taxon>Alphaproteobacteria</taxon>
        <taxon>Acetobacterales</taxon>
        <taxon>Acetobacteraceae</taxon>
        <taxon>Endosaccharibacter</taxon>
    </lineage>
</organism>
<dbReference type="EMBL" id="JAMSKV010000006">
    <property type="protein sequence ID" value="MCQ8278485.1"/>
    <property type="molecule type" value="Genomic_DNA"/>
</dbReference>
<evidence type="ECO:0000256" key="1">
    <source>
        <dbReference type="SAM" id="MobiDB-lite"/>
    </source>
</evidence>
<name>A0ABT1W6I5_9PROT</name>
<protein>
    <submittedName>
        <fullName evidence="2">Flagellar biosynthesis regulator FlaF</fullName>
    </submittedName>
</protein>
<evidence type="ECO:0000313" key="3">
    <source>
        <dbReference type="Proteomes" id="UP001524587"/>
    </source>
</evidence>
<gene>
    <name evidence="2" type="ORF">NFI95_08465</name>
</gene>
<proteinExistence type="predicted"/>
<keyword evidence="3" id="KW-1185">Reference proteome</keyword>
<dbReference type="RefSeq" id="WP_422863965.1">
    <property type="nucleotide sequence ID" value="NZ_JAMSKV010000006.1"/>
</dbReference>
<dbReference type="InterPro" id="IPR010845">
    <property type="entry name" value="FlaF"/>
</dbReference>
<comment type="caution">
    <text evidence="2">The sequence shown here is derived from an EMBL/GenBank/DDBJ whole genome shotgun (WGS) entry which is preliminary data.</text>
</comment>
<dbReference type="Proteomes" id="UP001524587">
    <property type="component" value="Unassembled WGS sequence"/>
</dbReference>
<reference evidence="2 3" key="1">
    <citation type="submission" date="2022-06" db="EMBL/GenBank/DDBJ databases">
        <title>Endosaccharibacter gen. nov., sp. nov., endophytic bacteria isolated from sugarcane.</title>
        <authorList>
            <person name="Pitiwittayakul N."/>
            <person name="Yukphan P."/>
            <person name="Charoenyingcharoen P."/>
            <person name="Tanasupawat S."/>
        </authorList>
    </citation>
    <scope>NUCLEOTIDE SEQUENCE [LARGE SCALE GENOMIC DNA]</scope>
    <source>
        <strain evidence="2 3">KSS8</strain>
    </source>
</reference>
<keyword evidence="2" id="KW-0282">Flagellum</keyword>
<keyword evidence="2" id="KW-0966">Cell projection</keyword>
<dbReference type="Pfam" id="PF07309">
    <property type="entry name" value="FlaF"/>
    <property type="match status" value="1"/>
</dbReference>
<keyword evidence="2" id="KW-0969">Cilium</keyword>
<feature type="region of interest" description="Disordered" evidence="1">
    <location>
        <begin position="109"/>
        <end position="135"/>
    </location>
</feature>
<accession>A0ABT1W6I5</accession>
<sequence>MKGYSAYSARSLAPSPREEEAMAFRLTARTLKEASSKADRNNALNINHRVWSGVYREVTSPICALPEVLRNDLLRLAVFSLNYSTKAVLNDLPLAPLVQVNTDVADGLERPEQPDSAVSFPAMSGGAAKPAHALA</sequence>
<evidence type="ECO:0000313" key="2">
    <source>
        <dbReference type="EMBL" id="MCQ8278485.1"/>
    </source>
</evidence>